<dbReference type="PIRSF" id="PIRSF000232">
    <property type="entry name" value="YdjA"/>
    <property type="match status" value="1"/>
</dbReference>
<evidence type="ECO:0000313" key="12">
    <source>
        <dbReference type="Proteomes" id="UP001157160"/>
    </source>
</evidence>
<evidence type="ECO:0000259" key="10">
    <source>
        <dbReference type="Pfam" id="PF00881"/>
    </source>
</evidence>
<evidence type="ECO:0000313" key="11">
    <source>
        <dbReference type="EMBL" id="GMA29390.1"/>
    </source>
</evidence>
<evidence type="ECO:0000256" key="5">
    <source>
        <dbReference type="ARBA" id="ARBA00023002"/>
    </source>
</evidence>
<comment type="caution">
    <text evidence="11">The sequence shown here is derived from an EMBL/GenBank/DDBJ whole genome shotgun (WGS) entry which is preliminary data.</text>
</comment>
<feature type="domain" description="Nitroreductase" evidence="10">
    <location>
        <begin position="13"/>
        <end position="163"/>
    </location>
</feature>
<keyword evidence="2 7" id="KW-0285">Flavoprotein</keyword>
<reference evidence="11 12" key="1">
    <citation type="journal article" date="2014" name="Int. J. Syst. Evol. Microbiol.">
        <title>Complete genome sequence of Corynebacterium casei LMG S-19264T (=DSM 44701T), isolated from a smear-ripened cheese.</title>
        <authorList>
            <consortium name="US DOE Joint Genome Institute (JGI-PGF)"/>
            <person name="Walter F."/>
            <person name="Albersmeier A."/>
            <person name="Kalinowski J."/>
            <person name="Ruckert C."/>
        </authorList>
    </citation>
    <scope>NUCLEOTIDE SEQUENCE [LARGE SCALE GENOMIC DNA]</scope>
    <source>
        <strain evidence="11 12">NBRC 112289</strain>
    </source>
</reference>
<dbReference type="InterPro" id="IPR026021">
    <property type="entry name" value="YdjA-like"/>
</dbReference>
<dbReference type="EC" id="1.-.-.-" evidence="7"/>
<keyword evidence="5 7" id="KW-0560">Oxidoreductase</keyword>
<dbReference type="SUPFAM" id="SSF55469">
    <property type="entry name" value="FMN-dependent nitroreductase-like"/>
    <property type="match status" value="1"/>
</dbReference>
<gene>
    <name evidence="11" type="ORF">GCM10025874_26430</name>
</gene>
<keyword evidence="12" id="KW-1185">Reference proteome</keyword>
<evidence type="ECO:0000256" key="2">
    <source>
        <dbReference type="ARBA" id="ARBA00022630"/>
    </source>
</evidence>
<dbReference type="GO" id="GO:0016491">
    <property type="term" value="F:oxidoreductase activity"/>
    <property type="evidence" value="ECO:0007669"/>
    <property type="project" value="UniProtKB-UniRule"/>
</dbReference>
<evidence type="ECO:0000256" key="6">
    <source>
        <dbReference type="ARBA" id="ARBA00023027"/>
    </source>
</evidence>
<keyword evidence="6 7" id="KW-0520">NAD</keyword>
<evidence type="ECO:0000256" key="4">
    <source>
        <dbReference type="ARBA" id="ARBA00022857"/>
    </source>
</evidence>
<protein>
    <recommendedName>
        <fullName evidence="7">Putative NAD(P)H nitroreductase</fullName>
        <ecNumber evidence="7">1.-.-.-</ecNumber>
    </recommendedName>
</protein>
<sequence>MSAERTDLVAALAARRARSKTTDDAPGRDELLRLLAAAANVADHSEYEPWRVVELRGEARSGLGAALAEGLGLVGDKASSTARKPLRAPLLLALVVSRRPSPKVPAWEQEATAAGVAHNLGLLLDAEGWNAFWRTGLATRTDAVRRFHRLGDHEDLLGWLYVGGRPDPDRMDKPRKPRRVDGRLTAL</sequence>
<dbReference type="AlphaFoldDB" id="A0AA37UNP3"/>
<evidence type="ECO:0000256" key="9">
    <source>
        <dbReference type="SAM" id="MobiDB-lite"/>
    </source>
</evidence>
<dbReference type="Pfam" id="PF00881">
    <property type="entry name" value="Nitroreductase"/>
    <property type="match status" value="1"/>
</dbReference>
<dbReference type="PANTHER" id="PTHR43821:SF1">
    <property type="entry name" value="NAD(P)H NITROREDUCTASE YDJA-RELATED"/>
    <property type="match status" value="1"/>
</dbReference>
<organism evidence="11 12">
    <name type="scientific">Arenivirga flava</name>
    <dbReference type="NCBI Taxonomy" id="1930060"/>
    <lineage>
        <taxon>Bacteria</taxon>
        <taxon>Bacillati</taxon>
        <taxon>Actinomycetota</taxon>
        <taxon>Actinomycetes</taxon>
        <taxon>Micrococcales</taxon>
        <taxon>Microbacteriaceae</taxon>
        <taxon>Arenivirga</taxon>
    </lineage>
</organism>
<proteinExistence type="inferred from homology"/>
<name>A0AA37UNP3_9MICO</name>
<feature type="binding site" evidence="8">
    <location>
        <position position="44"/>
    </location>
    <ligand>
        <name>FMN</name>
        <dbReference type="ChEBI" id="CHEBI:58210"/>
        <note>ligand shared between dimeric partners</note>
    </ligand>
</feature>
<dbReference type="Proteomes" id="UP001157160">
    <property type="component" value="Unassembled WGS sequence"/>
</dbReference>
<evidence type="ECO:0000256" key="7">
    <source>
        <dbReference type="PIRNR" id="PIRNR000232"/>
    </source>
</evidence>
<dbReference type="RefSeq" id="WP_284233439.1">
    <property type="nucleotide sequence ID" value="NZ_BSUL01000001.1"/>
</dbReference>
<evidence type="ECO:0000256" key="8">
    <source>
        <dbReference type="PIRSR" id="PIRSR000232-1"/>
    </source>
</evidence>
<accession>A0AA37UNP3</accession>
<dbReference type="InterPro" id="IPR052530">
    <property type="entry name" value="NAD(P)H_nitroreductase"/>
</dbReference>
<dbReference type="PANTHER" id="PTHR43821">
    <property type="entry name" value="NAD(P)H NITROREDUCTASE YDJA-RELATED"/>
    <property type="match status" value="1"/>
</dbReference>
<comment type="similarity">
    <text evidence="1 7">Belongs to the nitroreductase family.</text>
</comment>
<comment type="cofactor">
    <cofactor evidence="8">
        <name>FMN</name>
        <dbReference type="ChEBI" id="CHEBI:58210"/>
    </cofactor>
    <text evidence="8">Binds 1 FMN per subunit.</text>
</comment>
<keyword evidence="4 7" id="KW-0521">NADP</keyword>
<dbReference type="Gene3D" id="3.40.109.10">
    <property type="entry name" value="NADH Oxidase"/>
    <property type="match status" value="1"/>
</dbReference>
<dbReference type="InterPro" id="IPR000415">
    <property type="entry name" value="Nitroreductase-like"/>
</dbReference>
<feature type="region of interest" description="Disordered" evidence="9">
    <location>
        <begin position="167"/>
        <end position="187"/>
    </location>
</feature>
<dbReference type="EMBL" id="BSUL01000001">
    <property type="protein sequence ID" value="GMA29390.1"/>
    <property type="molecule type" value="Genomic_DNA"/>
</dbReference>
<keyword evidence="3 7" id="KW-0288">FMN</keyword>
<evidence type="ECO:0000256" key="1">
    <source>
        <dbReference type="ARBA" id="ARBA00007118"/>
    </source>
</evidence>
<feature type="binding site" description="in other chain" evidence="8">
    <location>
        <begin position="133"/>
        <end position="135"/>
    </location>
    <ligand>
        <name>FMN</name>
        <dbReference type="ChEBI" id="CHEBI:58210"/>
        <note>ligand shared between dimeric partners</note>
    </ligand>
</feature>
<evidence type="ECO:0000256" key="3">
    <source>
        <dbReference type="ARBA" id="ARBA00022643"/>
    </source>
</evidence>
<dbReference type="InterPro" id="IPR029479">
    <property type="entry name" value="Nitroreductase"/>
</dbReference>